<dbReference type="RefSeq" id="WP_172245818.1">
    <property type="nucleotide sequence ID" value="NZ_BMDD01000004.1"/>
</dbReference>
<feature type="chain" id="PRO_5046258878" evidence="1">
    <location>
        <begin position="26"/>
        <end position="181"/>
    </location>
</feature>
<gene>
    <name evidence="2" type="ORF">GCM10007362_34820</name>
</gene>
<evidence type="ECO:0000313" key="3">
    <source>
        <dbReference type="Proteomes" id="UP000605427"/>
    </source>
</evidence>
<protein>
    <submittedName>
        <fullName evidence="2">Uncharacterized protein</fullName>
    </submittedName>
</protein>
<feature type="signal peptide" evidence="1">
    <location>
        <begin position="1"/>
        <end position="25"/>
    </location>
</feature>
<keyword evidence="3" id="KW-1185">Reference proteome</keyword>
<evidence type="ECO:0000313" key="2">
    <source>
        <dbReference type="EMBL" id="GGH82860.1"/>
    </source>
</evidence>
<name>A0ABQ1ZYX3_9BACL</name>
<dbReference type="EMBL" id="BMDD01000004">
    <property type="protein sequence ID" value="GGH82860.1"/>
    <property type="molecule type" value="Genomic_DNA"/>
</dbReference>
<keyword evidence="1" id="KW-0732">Signal</keyword>
<proteinExistence type="predicted"/>
<organism evidence="2 3">
    <name type="scientific">Saccharibacillus endophyticus</name>
    <dbReference type="NCBI Taxonomy" id="2060666"/>
    <lineage>
        <taxon>Bacteria</taxon>
        <taxon>Bacillati</taxon>
        <taxon>Bacillota</taxon>
        <taxon>Bacilli</taxon>
        <taxon>Bacillales</taxon>
        <taxon>Paenibacillaceae</taxon>
        <taxon>Saccharibacillus</taxon>
    </lineage>
</organism>
<reference evidence="3" key="1">
    <citation type="journal article" date="2019" name="Int. J. Syst. Evol. Microbiol.">
        <title>The Global Catalogue of Microorganisms (GCM) 10K type strain sequencing project: providing services to taxonomists for standard genome sequencing and annotation.</title>
        <authorList>
            <consortium name="The Broad Institute Genomics Platform"/>
            <consortium name="The Broad Institute Genome Sequencing Center for Infectious Disease"/>
            <person name="Wu L."/>
            <person name="Ma J."/>
        </authorList>
    </citation>
    <scope>NUCLEOTIDE SEQUENCE [LARGE SCALE GENOMIC DNA]</scope>
    <source>
        <strain evidence="3">CCM 8702</strain>
    </source>
</reference>
<dbReference type="Proteomes" id="UP000605427">
    <property type="component" value="Unassembled WGS sequence"/>
</dbReference>
<comment type="caution">
    <text evidence="2">The sequence shown here is derived from an EMBL/GenBank/DDBJ whole genome shotgun (WGS) entry which is preliminary data.</text>
</comment>
<sequence>MKKWWSLSLSLALIGSAVLPVSAFAAETAPAQQQAAETAPAATEELTPAMIAALDYADALENIIQYEDKAADAFNSVGMVSASNRKAVYSKLNNIIVPNYSKFYYHLKQIKPSGKEVTKLHNYYLQGAALQLEGMQLIKKSLYGAKINWTTYNQGQTKLKSGKAKIDLFINGFEKYMDKLQ</sequence>
<evidence type="ECO:0000256" key="1">
    <source>
        <dbReference type="SAM" id="SignalP"/>
    </source>
</evidence>
<accession>A0ABQ1ZYX3</accession>